<sequence>MLPLVRRKPLNMNIQAIPSCRGAEITSDHHHQLVVVKMKLRRKKHWTSGQTALRRFNTDFLQHTDKINQFNIALNNRLQALHDLLKEEKTTMEDNWKEVEDTLTPTCQEVLGRNKHHHHHHHHDHREWIYIETVDKIQETKNNSVTINNSRTRTQKVKTQAEYTEANKRHKQHFNINIINDLMRILFRKKLTPLVTNFQANVSNICESYDVKKKDNLENIEYCKIEYTNSAEKDVISGYNSSSHSLPINNNEKNNLTKDKNYGYKINEDLSCLTESNLCEKENLSGHMNSEPLTSTTTQCLNEQKLKIHENDSLETVENVNKLISNKNELIKEVTQITHSKLSTFPIINNNNNENKLLRRIKTERHYNNHNNVQFNTIEKNCQLSTERLKIAKDEVDEAIKSRKIFSILGPYNRIRKALRTRGWIEKFDVNIGPPGQTTQESKKTIRSIANVKTVRNSNSSSNDTTLEDSEDGDSDDDVTAVNEEKQRVQPWEEDSGYYGLLSRMVRSELPRFIWSLRKNQVDFQNLQKDQIINHHSGAPFTTKVGLCRQLRQIRWFADCNADYFFPRCFIISEEDDRQSFISKSY</sequence>
<evidence type="ECO:0000256" key="3">
    <source>
        <dbReference type="ARBA" id="ARBA00022840"/>
    </source>
</evidence>
<gene>
    <name evidence="5" type="ORF">SMTD_LOCUS9768</name>
</gene>
<dbReference type="GO" id="GO:0070736">
    <property type="term" value="F:protein-glycine ligase activity, initiating"/>
    <property type="evidence" value="ECO:0007669"/>
    <property type="project" value="TreeGrafter"/>
</dbReference>
<dbReference type="PANTHER" id="PTHR45870:SF2">
    <property type="entry name" value="TUBULIN MONOGLYCYLASE TTLL3"/>
    <property type="match status" value="1"/>
</dbReference>
<feature type="compositionally biased region" description="Acidic residues" evidence="4">
    <location>
        <begin position="466"/>
        <end position="479"/>
    </location>
</feature>
<organism evidence="5 6">
    <name type="scientific">Schistosoma mattheei</name>
    <dbReference type="NCBI Taxonomy" id="31246"/>
    <lineage>
        <taxon>Eukaryota</taxon>
        <taxon>Metazoa</taxon>
        <taxon>Spiralia</taxon>
        <taxon>Lophotrochozoa</taxon>
        <taxon>Platyhelminthes</taxon>
        <taxon>Trematoda</taxon>
        <taxon>Digenea</taxon>
        <taxon>Strigeidida</taxon>
        <taxon>Schistosomatoidea</taxon>
        <taxon>Schistosomatidae</taxon>
        <taxon>Schistosoma</taxon>
    </lineage>
</organism>
<feature type="region of interest" description="Disordered" evidence="4">
    <location>
        <begin position="455"/>
        <end position="487"/>
    </location>
</feature>
<reference evidence="5 6" key="1">
    <citation type="submission" date="2018-11" db="EMBL/GenBank/DDBJ databases">
        <authorList>
            <consortium name="Pathogen Informatics"/>
        </authorList>
    </citation>
    <scope>NUCLEOTIDE SEQUENCE [LARGE SCALE GENOMIC DNA]</scope>
    <source>
        <strain>Denwood</strain>
        <strain evidence="6">Zambia</strain>
    </source>
</reference>
<dbReference type="GO" id="GO:0015630">
    <property type="term" value="C:microtubule cytoskeleton"/>
    <property type="evidence" value="ECO:0007669"/>
    <property type="project" value="TreeGrafter"/>
</dbReference>
<dbReference type="EMBL" id="UZAL01029974">
    <property type="protein sequence ID" value="VDP51391.1"/>
    <property type="molecule type" value="Genomic_DNA"/>
</dbReference>
<protein>
    <submittedName>
        <fullName evidence="5">Uncharacterized protein</fullName>
    </submittedName>
</protein>
<keyword evidence="6" id="KW-1185">Reference proteome</keyword>
<keyword evidence="3" id="KW-0067">ATP-binding</keyword>
<keyword evidence="2" id="KW-0547">Nucleotide-binding</keyword>
<evidence type="ECO:0000256" key="4">
    <source>
        <dbReference type="SAM" id="MobiDB-lite"/>
    </source>
</evidence>
<dbReference type="PANTHER" id="PTHR45870">
    <property type="entry name" value="TUBULIN MONOGLYCYLASE TTLL3"/>
    <property type="match status" value="1"/>
</dbReference>
<accession>A0A183P5Y2</accession>
<evidence type="ECO:0000256" key="1">
    <source>
        <dbReference type="ARBA" id="ARBA00022598"/>
    </source>
</evidence>
<dbReference type="GO" id="GO:0005930">
    <property type="term" value="C:axoneme"/>
    <property type="evidence" value="ECO:0007669"/>
    <property type="project" value="TreeGrafter"/>
</dbReference>
<dbReference type="GO" id="GO:0003341">
    <property type="term" value="P:cilium movement"/>
    <property type="evidence" value="ECO:0007669"/>
    <property type="project" value="TreeGrafter"/>
</dbReference>
<name>A0A183P5Y2_9TREM</name>
<proteinExistence type="predicted"/>
<dbReference type="STRING" id="31246.A0A183P5Y2"/>
<keyword evidence="1" id="KW-0436">Ligase</keyword>
<dbReference type="AlphaFoldDB" id="A0A183P5Y2"/>
<evidence type="ECO:0000256" key="2">
    <source>
        <dbReference type="ARBA" id="ARBA00022741"/>
    </source>
</evidence>
<evidence type="ECO:0000313" key="6">
    <source>
        <dbReference type="Proteomes" id="UP000269396"/>
    </source>
</evidence>
<evidence type="ECO:0000313" key="5">
    <source>
        <dbReference type="EMBL" id="VDP51391.1"/>
    </source>
</evidence>
<dbReference type="GO" id="GO:0005524">
    <property type="term" value="F:ATP binding"/>
    <property type="evidence" value="ECO:0007669"/>
    <property type="project" value="UniProtKB-KW"/>
</dbReference>
<dbReference type="InterPro" id="IPR051437">
    <property type="entry name" value="TTLL_monoglycylase"/>
</dbReference>
<dbReference type="GO" id="GO:0060271">
    <property type="term" value="P:cilium assembly"/>
    <property type="evidence" value="ECO:0007669"/>
    <property type="project" value="TreeGrafter"/>
</dbReference>
<dbReference type="Proteomes" id="UP000269396">
    <property type="component" value="Unassembled WGS sequence"/>
</dbReference>